<evidence type="ECO:0000256" key="1">
    <source>
        <dbReference type="ARBA" id="ARBA00022723"/>
    </source>
</evidence>
<dbReference type="SMART" id="SM00184">
    <property type="entry name" value="RING"/>
    <property type="match status" value="1"/>
</dbReference>
<feature type="region of interest" description="Disordered" evidence="6">
    <location>
        <begin position="304"/>
        <end position="453"/>
    </location>
</feature>
<evidence type="ECO:0000313" key="9">
    <source>
        <dbReference type="Proteomes" id="UP000054485"/>
    </source>
</evidence>
<evidence type="ECO:0000256" key="6">
    <source>
        <dbReference type="SAM" id="MobiDB-lite"/>
    </source>
</evidence>
<dbReference type="Proteomes" id="UP000054485">
    <property type="component" value="Unassembled WGS sequence"/>
</dbReference>
<feature type="compositionally biased region" description="Low complexity" evidence="6">
    <location>
        <begin position="429"/>
        <end position="441"/>
    </location>
</feature>
<evidence type="ECO:0000256" key="2">
    <source>
        <dbReference type="ARBA" id="ARBA00022771"/>
    </source>
</evidence>
<dbReference type="GO" id="GO:0008270">
    <property type="term" value="F:zinc ion binding"/>
    <property type="evidence" value="ECO:0007669"/>
    <property type="project" value="UniProtKB-KW"/>
</dbReference>
<dbReference type="STRING" id="930992.A0A0C9Z3C3"/>
<keyword evidence="5" id="KW-0175">Coiled coil</keyword>
<accession>A0A0C9Z3C3</accession>
<reference evidence="9" key="2">
    <citation type="submission" date="2015-01" db="EMBL/GenBank/DDBJ databases">
        <title>Evolutionary Origins and Diversification of the Mycorrhizal Mutualists.</title>
        <authorList>
            <consortium name="DOE Joint Genome Institute"/>
            <consortium name="Mycorrhizal Genomics Consortium"/>
            <person name="Kohler A."/>
            <person name="Kuo A."/>
            <person name="Nagy L.G."/>
            <person name="Floudas D."/>
            <person name="Copeland A."/>
            <person name="Barry K.W."/>
            <person name="Cichocki N."/>
            <person name="Veneault-Fourrey C."/>
            <person name="LaButti K."/>
            <person name="Lindquist E.A."/>
            <person name="Lipzen A."/>
            <person name="Lundell T."/>
            <person name="Morin E."/>
            <person name="Murat C."/>
            <person name="Riley R."/>
            <person name="Ohm R."/>
            <person name="Sun H."/>
            <person name="Tunlid A."/>
            <person name="Henrissat B."/>
            <person name="Grigoriev I.V."/>
            <person name="Hibbett D.S."/>
            <person name="Martin F."/>
        </authorList>
    </citation>
    <scope>NUCLEOTIDE SEQUENCE [LARGE SCALE GENOMIC DNA]</scope>
    <source>
        <strain evidence="9">UH-Slu-Lm8-n1</strain>
    </source>
</reference>
<evidence type="ECO:0000256" key="5">
    <source>
        <dbReference type="SAM" id="Coils"/>
    </source>
</evidence>
<organism evidence="8 9">
    <name type="scientific">Suillus luteus UH-Slu-Lm8-n1</name>
    <dbReference type="NCBI Taxonomy" id="930992"/>
    <lineage>
        <taxon>Eukaryota</taxon>
        <taxon>Fungi</taxon>
        <taxon>Dikarya</taxon>
        <taxon>Basidiomycota</taxon>
        <taxon>Agaricomycotina</taxon>
        <taxon>Agaricomycetes</taxon>
        <taxon>Agaricomycetidae</taxon>
        <taxon>Boletales</taxon>
        <taxon>Suillineae</taxon>
        <taxon>Suillaceae</taxon>
        <taxon>Suillus</taxon>
    </lineage>
</organism>
<dbReference type="AlphaFoldDB" id="A0A0C9Z3C3"/>
<keyword evidence="2 4" id="KW-0863">Zinc-finger</keyword>
<dbReference type="Pfam" id="PF00097">
    <property type="entry name" value="zf-C3HC4"/>
    <property type="match status" value="1"/>
</dbReference>
<dbReference type="Gene3D" id="3.30.40.10">
    <property type="entry name" value="Zinc/RING finger domain, C3HC4 (zinc finger)"/>
    <property type="match status" value="1"/>
</dbReference>
<keyword evidence="9" id="KW-1185">Reference proteome</keyword>
<gene>
    <name evidence="8" type="ORF">CY34DRAFT_814459</name>
</gene>
<dbReference type="PROSITE" id="PS00518">
    <property type="entry name" value="ZF_RING_1"/>
    <property type="match status" value="1"/>
</dbReference>
<reference evidence="8 9" key="1">
    <citation type="submission" date="2014-04" db="EMBL/GenBank/DDBJ databases">
        <authorList>
            <consortium name="DOE Joint Genome Institute"/>
            <person name="Kuo A."/>
            <person name="Ruytinx J."/>
            <person name="Rineau F."/>
            <person name="Colpaert J."/>
            <person name="Kohler A."/>
            <person name="Nagy L.G."/>
            <person name="Floudas D."/>
            <person name="Copeland A."/>
            <person name="Barry K.W."/>
            <person name="Cichocki N."/>
            <person name="Veneault-Fourrey C."/>
            <person name="LaButti K."/>
            <person name="Lindquist E.A."/>
            <person name="Lipzen A."/>
            <person name="Lundell T."/>
            <person name="Morin E."/>
            <person name="Murat C."/>
            <person name="Sun H."/>
            <person name="Tunlid A."/>
            <person name="Henrissat B."/>
            <person name="Grigoriev I.V."/>
            <person name="Hibbett D.S."/>
            <person name="Martin F."/>
            <person name="Nordberg H.P."/>
            <person name="Cantor M.N."/>
            <person name="Hua S.X."/>
        </authorList>
    </citation>
    <scope>NUCLEOTIDE SEQUENCE [LARGE SCALE GENOMIC DNA]</scope>
    <source>
        <strain evidence="8 9">UH-Slu-Lm8-n1</strain>
    </source>
</reference>
<evidence type="ECO:0000256" key="3">
    <source>
        <dbReference type="ARBA" id="ARBA00022833"/>
    </source>
</evidence>
<evidence type="ECO:0000259" key="7">
    <source>
        <dbReference type="PROSITE" id="PS50089"/>
    </source>
</evidence>
<feature type="domain" description="RING-type" evidence="7">
    <location>
        <begin position="9"/>
        <end position="52"/>
    </location>
</feature>
<dbReference type="EMBL" id="KN836534">
    <property type="protein sequence ID" value="KIK31920.1"/>
    <property type="molecule type" value="Genomic_DNA"/>
</dbReference>
<feature type="compositionally biased region" description="Basic and acidic residues" evidence="6">
    <location>
        <begin position="342"/>
        <end position="360"/>
    </location>
</feature>
<evidence type="ECO:0000256" key="4">
    <source>
        <dbReference type="PROSITE-ProRule" id="PRU00175"/>
    </source>
</evidence>
<name>A0A0C9Z3C3_9AGAM</name>
<dbReference type="InterPro" id="IPR017907">
    <property type="entry name" value="Znf_RING_CS"/>
</dbReference>
<dbReference type="InParanoid" id="A0A0C9Z3C3"/>
<dbReference type="InterPro" id="IPR001841">
    <property type="entry name" value="Znf_RING"/>
</dbReference>
<dbReference type="HOGENOM" id="CLU_590669_0_0_1"/>
<keyword evidence="1" id="KW-0479">Metal-binding</keyword>
<feature type="compositionally biased region" description="Acidic residues" evidence="6">
    <location>
        <begin position="305"/>
        <end position="314"/>
    </location>
</feature>
<sequence>MPDELLVECSIHLDGVPLKDVRSFKCGHGFCNTCIENLFQAGPPPFKCPTCRKRIQRKDAFQIFLNPHRPLTHPSTQSAYRDSDVDIDFTLSDDPDSTLEHVSSLRKKTRKNAAELQRMKKRLEQLQQSLLSANEKHDELEDQHQELQREYDFLQAQHADLKSTCTAHENERRKAERLFVVLQKKYEVAESAEQTWREKCKTAQKDARDARKEKEELDEGMKELAERTREFEHRAHKNKVAYDKCKGKYKALEEENVRLRKIQQVADNPEEQSLVVVDKNASDRLERAVDEDWLDDVCDVRGDNLDDFDSDYENDSSKENEDEREEQQPWPSRGVTWLRGRRATESVDDRERPLPEDRPYRPAVNFSSDWNLKGDGTGHNKAAKMKKRKNEEDAVMGARSSKLVKISLQSARPTKGKGRVTEERGDARSLSSSTQILGSSLRRAPAPKSKADLPIKLDAMGRLLGTTVLGSRRKFDKNS</sequence>
<dbReference type="SUPFAM" id="SSF57850">
    <property type="entry name" value="RING/U-box"/>
    <property type="match status" value="1"/>
</dbReference>
<proteinExistence type="predicted"/>
<dbReference type="InterPro" id="IPR018957">
    <property type="entry name" value="Znf_C3HC4_RING-type"/>
</dbReference>
<feature type="coiled-coil region" evidence="5">
    <location>
        <begin position="106"/>
        <end position="262"/>
    </location>
</feature>
<evidence type="ECO:0000313" key="8">
    <source>
        <dbReference type="EMBL" id="KIK31920.1"/>
    </source>
</evidence>
<dbReference type="OrthoDB" id="6105938at2759"/>
<dbReference type="InterPro" id="IPR013083">
    <property type="entry name" value="Znf_RING/FYVE/PHD"/>
</dbReference>
<keyword evidence="3" id="KW-0862">Zinc</keyword>
<protein>
    <submittedName>
        <fullName evidence="8">Unplaced genomic scaffold CY34scaffold_1403, whole genome shotgun sequence</fullName>
    </submittedName>
</protein>
<dbReference type="PROSITE" id="PS50089">
    <property type="entry name" value="ZF_RING_2"/>
    <property type="match status" value="1"/>
</dbReference>